<dbReference type="InterPro" id="IPR011992">
    <property type="entry name" value="EF-hand-dom_pair"/>
</dbReference>
<dbReference type="SMART" id="SM00239">
    <property type="entry name" value="C2"/>
    <property type="match status" value="1"/>
</dbReference>
<keyword evidence="4 6" id="KW-0443">Lipid metabolism</keyword>
<feature type="compositionally biased region" description="Basic and acidic residues" evidence="7">
    <location>
        <begin position="660"/>
        <end position="677"/>
    </location>
</feature>
<dbReference type="GO" id="GO:0051209">
    <property type="term" value="P:release of sequestered calcium ion into cytosol"/>
    <property type="evidence" value="ECO:0007669"/>
    <property type="project" value="TreeGrafter"/>
</dbReference>
<dbReference type="FunCoup" id="A0A409YR83">
    <property type="interactions" value="118"/>
</dbReference>
<dbReference type="CDD" id="cd13360">
    <property type="entry name" value="PH_PLC_fungal"/>
    <property type="match status" value="1"/>
</dbReference>
<evidence type="ECO:0000256" key="5">
    <source>
        <dbReference type="ARBA" id="ARBA00023224"/>
    </source>
</evidence>
<dbReference type="InterPro" id="IPR011993">
    <property type="entry name" value="PH-like_dom_sf"/>
</dbReference>
<dbReference type="PROSITE" id="PS50008">
    <property type="entry name" value="PIPLC_Y_DOMAIN"/>
    <property type="match status" value="1"/>
</dbReference>
<dbReference type="SMART" id="SM00149">
    <property type="entry name" value="PLCYc"/>
    <property type="match status" value="1"/>
</dbReference>
<dbReference type="InterPro" id="IPR000008">
    <property type="entry name" value="C2_dom"/>
</dbReference>
<evidence type="ECO:0000256" key="3">
    <source>
        <dbReference type="ARBA" id="ARBA00022963"/>
    </source>
</evidence>
<dbReference type="InParanoid" id="A0A409YR83"/>
<dbReference type="SUPFAM" id="SSF51695">
    <property type="entry name" value="PLC-like phosphodiesterases"/>
    <property type="match status" value="1"/>
</dbReference>
<feature type="compositionally biased region" description="Basic and acidic residues" evidence="7">
    <location>
        <begin position="133"/>
        <end position="144"/>
    </location>
</feature>
<dbReference type="InterPro" id="IPR000909">
    <property type="entry name" value="PLipase_C_PInositol-sp_X_dom"/>
</dbReference>
<feature type="domain" description="C2" evidence="8">
    <location>
        <begin position="883"/>
        <end position="1056"/>
    </location>
</feature>
<dbReference type="Proteomes" id="UP000284706">
    <property type="component" value="Unassembled WGS sequence"/>
</dbReference>
<keyword evidence="5" id="KW-0807">Transducer</keyword>
<dbReference type="PANTHER" id="PTHR10336">
    <property type="entry name" value="PHOSPHOINOSITIDE-SPECIFIC PHOSPHOLIPASE C FAMILY PROTEIN"/>
    <property type="match status" value="1"/>
</dbReference>
<dbReference type="InterPro" id="IPR001192">
    <property type="entry name" value="PI-PLC_fam"/>
</dbReference>
<dbReference type="Gene3D" id="1.10.238.10">
    <property type="entry name" value="EF-hand"/>
    <property type="match status" value="2"/>
</dbReference>
<feature type="region of interest" description="Disordered" evidence="7">
    <location>
        <begin position="657"/>
        <end position="677"/>
    </location>
</feature>
<dbReference type="Pfam" id="PF00387">
    <property type="entry name" value="PI-PLC-Y"/>
    <property type="match status" value="1"/>
</dbReference>
<dbReference type="InterPro" id="IPR001711">
    <property type="entry name" value="PLipase_C_Pinositol-sp_Y"/>
</dbReference>
<dbReference type="PRINTS" id="PR00390">
    <property type="entry name" value="PHPHLIPASEC"/>
</dbReference>
<dbReference type="EMBL" id="NHYE01000469">
    <property type="protein sequence ID" value="PPR05503.1"/>
    <property type="molecule type" value="Genomic_DNA"/>
</dbReference>
<evidence type="ECO:0000259" key="8">
    <source>
        <dbReference type="PROSITE" id="PS50004"/>
    </source>
</evidence>
<comment type="caution">
    <text evidence="10">The sequence shown here is derived from an EMBL/GenBank/DDBJ whole genome shotgun (WGS) entry which is preliminary data.</text>
</comment>
<dbReference type="PROSITE" id="PS50007">
    <property type="entry name" value="PIPLC_X_DOMAIN"/>
    <property type="match status" value="1"/>
</dbReference>
<dbReference type="Gene3D" id="2.30.29.30">
    <property type="entry name" value="Pleckstrin-homology domain (PH domain)/Phosphotyrosine-binding domain (PTB)"/>
    <property type="match status" value="1"/>
</dbReference>
<reference evidence="10 11" key="1">
    <citation type="journal article" date="2018" name="Evol. Lett.">
        <title>Horizontal gene cluster transfer increased hallucinogenic mushroom diversity.</title>
        <authorList>
            <person name="Reynolds H.T."/>
            <person name="Vijayakumar V."/>
            <person name="Gluck-Thaler E."/>
            <person name="Korotkin H.B."/>
            <person name="Matheny P.B."/>
            <person name="Slot J.C."/>
        </authorList>
    </citation>
    <scope>NUCLEOTIDE SEQUENCE [LARGE SCALE GENOMIC DNA]</scope>
    <source>
        <strain evidence="10 11">SRW20</strain>
    </source>
</reference>
<dbReference type="SUPFAM" id="SSF47473">
    <property type="entry name" value="EF-hand"/>
    <property type="match status" value="1"/>
</dbReference>
<keyword evidence="11" id="KW-1185">Reference proteome</keyword>
<protein>
    <recommendedName>
        <fullName evidence="1 6">Phosphoinositide phospholipase C</fullName>
        <ecNumber evidence="1 6">3.1.4.11</ecNumber>
    </recommendedName>
</protein>
<feature type="compositionally biased region" description="Basic and acidic residues" evidence="7">
    <location>
        <begin position="77"/>
        <end position="88"/>
    </location>
</feature>
<feature type="compositionally biased region" description="Polar residues" evidence="7">
    <location>
        <begin position="722"/>
        <end position="738"/>
    </location>
</feature>
<dbReference type="SUPFAM" id="SSF50729">
    <property type="entry name" value="PH domain-like"/>
    <property type="match status" value="1"/>
</dbReference>
<dbReference type="OrthoDB" id="269822at2759"/>
<evidence type="ECO:0000256" key="1">
    <source>
        <dbReference type="ARBA" id="ARBA00012368"/>
    </source>
</evidence>
<dbReference type="EC" id="3.1.4.11" evidence="1 6"/>
<evidence type="ECO:0000256" key="7">
    <source>
        <dbReference type="SAM" id="MobiDB-lite"/>
    </source>
</evidence>
<dbReference type="InterPro" id="IPR037755">
    <property type="entry name" value="Plc1_PH"/>
</dbReference>
<dbReference type="PROSITE" id="PS50004">
    <property type="entry name" value="C2"/>
    <property type="match status" value="1"/>
</dbReference>
<feature type="domain" description="PI-PLC Y-box" evidence="9">
    <location>
        <begin position="773"/>
        <end position="888"/>
    </location>
</feature>
<dbReference type="SMART" id="SM00148">
    <property type="entry name" value="PLCXc"/>
    <property type="match status" value="1"/>
</dbReference>
<dbReference type="Gene3D" id="2.60.40.150">
    <property type="entry name" value="C2 domain"/>
    <property type="match status" value="1"/>
</dbReference>
<keyword evidence="2 6" id="KW-0378">Hydrolase</keyword>
<accession>A0A409YR83</accession>
<name>A0A409YR83_9AGAR</name>
<feature type="region of interest" description="Disordered" evidence="7">
    <location>
        <begin position="116"/>
        <end position="144"/>
    </location>
</feature>
<feature type="region of interest" description="Disordered" evidence="7">
    <location>
        <begin position="64"/>
        <end position="88"/>
    </location>
</feature>
<dbReference type="GO" id="GO:0004435">
    <property type="term" value="F:phosphatidylinositol-4,5-bisphosphate phospholipase C activity"/>
    <property type="evidence" value="ECO:0007669"/>
    <property type="project" value="UniProtKB-EC"/>
</dbReference>
<feature type="region of interest" description="Disordered" evidence="7">
    <location>
        <begin position="697"/>
        <end position="764"/>
    </location>
</feature>
<dbReference type="AlphaFoldDB" id="A0A409YR83"/>
<proteinExistence type="predicted"/>
<dbReference type="CDD" id="cd00275">
    <property type="entry name" value="C2_PLC_like"/>
    <property type="match status" value="1"/>
</dbReference>
<gene>
    <name evidence="10" type="ORF">CVT26_009007</name>
</gene>
<dbReference type="InterPro" id="IPR035892">
    <property type="entry name" value="C2_domain_sf"/>
</dbReference>
<dbReference type="InterPro" id="IPR017946">
    <property type="entry name" value="PLC-like_Pdiesterase_TIM-brl"/>
</dbReference>
<evidence type="ECO:0000313" key="11">
    <source>
        <dbReference type="Proteomes" id="UP000284706"/>
    </source>
</evidence>
<dbReference type="Gene3D" id="3.20.20.190">
    <property type="entry name" value="Phosphatidylinositol (PI) phosphodiesterase"/>
    <property type="match status" value="1"/>
</dbReference>
<dbReference type="GO" id="GO:0016042">
    <property type="term" value="P:lipid catabolic process"/>
    <property type="evidence" value="ECO:0007669"/>
    <property type="project" value="UniProtKB-KW"/>
</dbReference>
<dbReference type="Pfam" id="PF00388">
    <property type="entry name" value="PI-PLC-X"/>
    <property type="match status" value="1"/>
</dbReference>
<dbReference type="Pfam" id="PF00168">
    <property type="entry name" value="C2"/>
    <property type="match status" value="2"/>
</dbReference>
<dbReference type="GO" id="GO:0048015">
    <property type="term" value="P:phosphatidylinositol-mediated signaling"/>
    <property type="evidence" value="ECO:0007669"/>
    <property type="project" value="TreeGrafter"/>
</dbReference>
<comment type="catalytic activity">
    <reaction evidence="6">
        <text>a 1,2-diacyl-sn-glycero-3-phospho-(1D-myo-inositol-4,5-bisphosphate) + H2O = 1D-myo-inositol 1,4,5-trisphosphate + a 1,2-diacyl-sn-glycerol + H(+)</text>
        <dbReference type="Rhea" id="RHEA:33179"/>
        <dbReference type="ChEBI" id="CHEBI:15377"/>
        <dbReference type="ChEBI" id="CHEBI:15378"/>
        <dbReference type="ChEBI" id="CHEBI:17815"/>
        <dbReference type="ChEBI" id="CHEBI:58456"/>
        <dbReference type="ChEBI" id="CHEBI:203600"/>
        <dbReference type="EC" id="3.1.4.11"/>
    </reaction>
</comment>
<dbReference type="PANTHER" id="PTHR10336:SF36">
    <property type="entry name" value="1-PHOSPHATIDYLINOSITOL 4,5-BISPHOSPHATE PHOSPHODIESTERASE BETA-4"/>
    <property type="match status" value="1"/>
</dbReference>
<feature type="compositionally biased region" description="Basic and acidic residues" evidence="7">
    <location>
        <begin position="754"/>
        <end position="763"/>
    </location>
</feature>
<evidence type="ECO:0000256" key="6">
    <source>
        <dbReference type="RuleBase" id="RU361133"/>
    </source>
</evidence>
<dbReference type="STRING" id="231916.A0A409YR83"/>
<evidence type="ECO:0000259" key="9">
    <source>
        <dbReference type="PROSITE" id="PS50008"/>
    </source>
</evidence>
<dbReference type="SUPFAM" id="SSF49562">
    <property type="entry name" value="C2 domain (Calcium/lipid-binding domain, CaLB)"/>
    <property type="match status" value="1"/>
</dbReference>
<evidence type="ECO:0000256" key="2">
    <source>
        <dbReference type="ARBA" id="ARBA00022801"/>
    </source>
</evidence>
<organism evidence="10 11">
    <name type="scientific">Gymnopilus dilepis</name>
    <dbReference type="NCBI Taxonomy" id="231916"/>
    <lineage>
        <taxon>Eukaryota</taxon>
        <taxon>Fungi</taxon>
        <taxon>Dikarya</taxon>
        <taxon>Basidiomycota</taxon>
        <taxon>Agaricomycotina</taxon>
        <taxon>Agaricomycetes</taxon>
        <taxon>Agaricomycetidae</taxon>
        <taxon>Agaricales</taxon>
        <taxon>Agaricineae</taxon>
        <taxon>Hymenogastraceae</taxon>
        <taxon>Gymnopilus</taxon>
    </lineage>
</organism>
<evidence type="ECO:0000313" key="10">
    <source>
        <dbReference type="EMBL" id="PPR05503.1"/>
    </source>
</evidence>
<feature type="region of interest" description="Disordered" evidence="7">
    <location>
        <begin position="946"/>
        <end position="969"/>
    </location>
</feature>
<sequence length="1074" mass="121928">MEISAPPGVLKRAANLLNSKDPIVKELSDKYKPGQALIPASLPNSRSNAFGLAPSLKRRFRSLRASSGHVRRSKSLSGDRNRTMEGKEDAGRIRLSGYSKSTTDVSVIVETPLGSAKTSLGDRMRTSTPRLEGPSRRKPVDHDLTKSTSLEALPLPDDQLVPQILQQGVSMTKISLRKHRKLVFRLDPDLGQIMWQSKKLKIVRIENIKEIRSGVDARYTREQFQVSWRYQERWMTIVYVLDGSYKLLHVIADTDEIFQIWDKALRDLHALRLELLNGLGTMEMRHSLWEKQVWRNISRESGHRLAFEEIQKLCKLLNINFHPEDLLRLFQQADAQRRQFLEFEGFRQFVKLLKVRPEIERLYKKILQSGSHESFHFGVFEKFMKEKQMSPLPSSELLSVFKKYSTLPIALKDTALSPPEPESVMTLGDFTSFLFSPDNSAFADQHRGIWQDMTRPLSEYLISSSHNTYLTGHQLLGESTVEGYDAYLSIISDNWVVDIFDGEQEPLVFHGKTLTSKISLREVCQTISKYGFIASPYPIIISAEVHCNLAGQDMIADIMTEEFGDSLVRVVVDSEGTAHGIVGMGTFIDGKIDQLPSPEDLKGRILLKTKHRDIVARVDLSLGITREDDIVSEAVVTESTDDEEVVPDSGKGFFRRRLSSRGEEDRRGRRRPSDTLLKDQLTNARNTLLKHVRRFSKSPAAGVDDSPHDERLLSVSPRTKAPFSSPSRSNEINLSIQGPSFLLVPSPSSPSQRRSSETKEDITSPKQRMSFALVALLVYTVGVKFRGINKKEKYPPEHTFSLSENMVNRMLKFGMWDLIKHTKTHLVRTYPKGARVNSSNYEPHRFWAAGLQMASLNWQTFDLGYVINYAMFQRNGRCGYVLKPDAIRLAQKDRLTKRSMHSFNVTIISAQQLPRPKGNYESEKAVIDPFVEVTLYVPDWPLGRDQSREKERSRSVVGSEGRPRPPRISFSTAEEISPLPGRVIASRTNVVKKNGWNPVWEENLALPFDCVGDMFDLIFVMFAVRQESKSADEPLAIYCSSLGSLQHGFRHLPLHDAHLSQFLFSTLFVDTNIA</sequence>
<keyword evidence="3 6" id="KW-0442">Lipid degradation</keyword>
<evidence type="ECO:0000256" key="4">
    <source>
        <dbReference type="ARBA" id="ARBA00023098"/>
    </source>
</evidence>